<feature type="region of interest" description="Disordered" evidence="1">
    <location>
        <begin position="389"/>
        <end position="431"/>
    </location>
</feature>
<dbReference type="Proteomes" id="UP000218209">
    <property type="component" value="Unassembled WGS sequence"/>
</dbReference>
<feature type="region of interest" description="Disordered" evidence="1">
    <location>
        <begin position="1"/>
        <end position="78"/>
    </location>
</feature>
<sequence length="589" mass="62325">MGSALSLCGKRRRAEIGEDTVDPGVRRAAPGAAQVLPVTSAPAAAAGGTSPSGSSPDLDAAPGADAGGSPAPAGNDSLDGVAELLSEASHARSRLKSQASTGAALVLDMFALSADGQDRALQVDAAQELVGDLPRAGRALLAAYDLDAETWTQCDDDALRRAMAHLKGCQEALTKLTDALPIPQSRVFPSHETAARGHYFQAVGLAGQYQRHLGDVRTHINAHMSRLSSSLSARRRQHHPMQNMLSVSSNLLPPGGRRPAISILKTMPIYEPNNTISVLLGVRVLVIAWFNALWGMLGGAAVNSRAIGFTSSGFGGGKTHLIVDMCFYKNRLDEQPFCSAAAAEGIEPSRWDLVARAAKNTDVCIINFNGHSVWCRADGEFIKIGAAGSASEAGGSSPSLTASRGRSRQGGSTSVGGARGEEGQSSGTAQGLDSSFQDLPVECFLPLYARVLWCLLCRETFSYEEFAEAMLAELRDGRCTAAAVRAEARSLIRARDMLVVVDELKMASTVVSARPLYEYYRRDICTFTTLGRTRVFFAVLSFDFVADELVQQAKANISYAAIRADPPDLNKTRLRTPGPGGSGDTDGSP</sequence>
<feature type="compositionally biased region" description="Low complexity" evidence="1">
    <location>
        <begin position="39"/>
        <end position="77"/>
    </location>
</feature>
<protein>
    <submittedName>
        <fullName evidence="2">Uncharacterized protein</fullName>
    </submittedName>
</protein>
<feature type="region of interest" description="Disordered" evidence="1">
    <location>
        <begin position="568"/>
        <end position="589"/>
    </location>
</feature>
<keyword evidence="3" id="KW-1185">Reference proteome</keyword>
<proteinExistence type="predicted"/>
<accession>A0A1X6PHY0</accession>
<gene>
    <name evidence="2" type="ORF">BU14_0056s0054</name>
</gene>
<organism evidence="2 3">
    <name type="scientific">Porphyra umbilicalis</name>
    <name type="common">Purple laver</name>
    <name type="synonym">Red alga</name>
    <dbReference type="NCBI Taxonomy" id="2786"/>
    <lineage>
        <taxon>Eukaryota</taxon>
        <taxon>Rhodophyta</taxon>
        <taxon>Bangiophyceae</taxon>
        <taxon>Bangiales</taxon>
        <taxon>Bangiaceae</taxon>
        <taxon>Porphyra</taxon>
    </lineage>
</organism>
<evidence type="ECO:0000313" key="2">
    <source>
        <dbReference type="EMBL" id="OSX80273.1"/>
    </source>
</evidence>
<name>A0A1X6PHY0_PORUM</name>
<evidence type="ECO:0000256" key="1">
    <source>
        <dbReference type="SAM" id="MobiDB-lite"/>
    </source>
</evidence>
<dbReference type="EMBL" id="KV918778">
    <property type="protein sequence ID" value="OSX80273.1"/>
    <property type="molecule type" value="Genomic_DNA"/>
</dbReference>
<dbReference type="AlphaFoldDB" id="A0A1X6PHY0"/>
<reference evidence="2 3" key="1">
    <citation type="submission" date="2017-03" db="EMBL/GenBank/DDBJ databases">
        <title>WGS assembly of Porphyra umbilicalis.</title>
        <authorList>
            <person name="Brawley S.H."/>
            <person name="Blouin N.A."/>
            <person name="Ficko-Blean E."/>
            <person name="Wheeler G.L."/>
            <person name="Lohr M."/>
            <person name="Goodson H.V."/>
            <person name="Jenkins J.W."/>
            <person name="Blaby-Haas C.E."/>
            <person name="Helliwell K.E."/>
            <person name="Chan C."/>
            <person name="Marriage T."/>
            <person name="Bhattacharya D."/>
            <person name="Klein A.S."/>
            <person name="Badis Y."/>
            <person name="Brodie J."/>
            <person name="Cao Y."/>
            <person name="Collen J."/>
            <person name="Dittami S.M."/>
            <person name="Gachon C.M."/>
            <person name="Green B.R."/>
            <person name="Karpowicz S."/>
            <person name="Kim J.W."/>
            <person name="Kudahl U."/>
            <person name="Lin S."/>
            <person name="Michel G."/>
            <person name="Mittag M."/>
            <person name="Olson B.J."/>
            <person name="Pangilinan J."/>
            <person name="Peng Y."/>
            <person name="Qiu H."/>
            <person name="Shu S."/>
            <person name="Singer J.T."/>
            <person name="Smith A.G."/>
            <person name="Sprecher B.N."/>
            <person name="Wagner V."/>
            <person name="Wang W."/>
            <person name="Wang Z.-Y."/>
            <person name="Yan J."/>
            <person name="Yarish C."/>
            <person name="Zoeuner-Riek S."/>
            <person name="Zhuang Y."/>
            <person name="Zou Y."/>
            <person name="Lindquist E.A."/>
            <person name="Grimwood J."/>
            <person name="Barry K."/>
            <person name="Rokhsar D.S."/>
            <person name="Schmutz J."/>
            <person name="Stiller J.W."/>
            <person name="Grossman A.R."/>
            <person name="Prochnik S.E."/>
        </authorList>
    </citation>
    <scope>NUCLEOTIDE SEQUENCE [LARGE SCALE GENOMIC DNA]</scope>
    <source>
        <strain evidence="2">4086291</strain>
    </source>
</reference>
<evidence type="ECO:0000313" key="3">
    <source>
        <dbReference type="Proteomes" id="UP000218209"/>
    </source>
</evidence>
<feature type="compositionally biased region" description="Gly residues" evidence="1">
    <location>
        <begin position="578"/>
        <end position="589"/>
    </location>
</feature>